<dbReference type="VEuPathDB" id="VectorBase:LDEU013646"/>
<feature type="domain" description="AMP-dependent synthetase/ligase" evidence="5">
    <location>
        <begin position="29"/>
        <end position="176"/>
    </location>
</feature>
<dbReference type="GO" id="GO:0005777">
    <property type="term" value="C:peroxisome"/>
    <property type="evidence" value="ECO:0007669"/>
    <property type="project" value="UniProtKB-SubCell"/>
</dbReference>
<dbReference type="Proteomes" id="UP000288716">
    <property type="component" value="Unassembled WGS sequence"/>
</dbReference>
<comment type="caution">
    <text evidence="6">The sequence shown here is derived from an EMBL/GenBank/DDBJ whole genome shotgun (WGS) entry which is preliminary data.</text>
</comment>
<protein>
    <submittedName>
        <fullName evidence="6">4-coumarate--CoA ligase-like 9</fullName>
    </submittedName>
</protein>
<gene>
    <name evidence="6" type="ORF">B4U80_12508</name>
</gene>
<evidence type="ECO:0000313" key="6">
    <source>
        <dbReference type="EMBL" id="RWS18394.1"/>
    </source>
</evidence>
<sequence>EVILFDGVQNDGDVNCIQSILRDENKALTEDEIFDQERVTAILQSRGTTGATKSAKLANFDLATPFSSSRPVDENIGNDEILLAASPISHLSGLTIHFYSLKHRTKLVTLPQNTLENNVNAIEKYKITRGLFSPSMMSQMSKCDPTHGYQSLKTVFVCGCRLANDVGEEFVTKFLNKNCLYNDRDSNVNNTWR</sequence>
<evidence type="ECO:0000256" key="1">
    <source>
        <dbReference type="ARBA" id="ARBA00004275"/>
    </source>
</evidence>
<evidence type="ECO:0000259" key="5">
    <source>
        <dbReference type="Pfam" id="PF00501"/>
    </source>
</evidence>
<evidence type="ECO:0000256" key="2">
    <source>
        <dbReference type="ARBA" id="ARBA00006432"/>
    </source>
</evidence>
<dbReference type="EMBL" id="NCKV01040288">
    <property type="protein sequence ID" value="RWS18394.1"/>
    <property type="molecule type" value="Genomic_DNA"/>
</dbReference>
<dbReference type="PANTHER" id="PTHR24096">
    <property type="entry name" value="LONG-CHAIN-FATTY-ACID--COA LIGASE"/>
    <property type="match status" value="1"/>
</dbReference>
<dbReference type="STRING" id="299467.A0A443RSZ2"/>
<keyword evidence="7" id="KW-1185">Reference proteome</keyword>
<comment type="subcellular location">
    <subcellularLocation>
        <location evidence="1">Peroxisome</location>
    </subcellularLocation>
</comment>
<accession>A0A443RSZ2</accession>
<dbReference type="PANTHER" id="PTHR24096:SF149">
    <property type="entry name" value="AMP-BINDING DOMAIN-CONTAINING PROTEIN-RELATED"/>
    <property type="match status" value="1"/>
</dbReference>
<evidence type="ECO:0000256" key="3">
    <source>
        <dbReference type="ARBA" id="ARBA00022598"/>
    </source>
</evidence>
<dbReference type="SUPFAM" id="SSF56801">
    <property type="entry name" value="Acetyl-CoA synthetase-like"/>
    <property type="match status" value="1"/>
</dbReference>
<reference evidence="6 7" key="1">
    <citation type="journal article" date="2018" name="Gigascience">
        <title>Genomes of trombidid mites reveal novel predicted allergens and laterally-transferred genes associated with secondary metabolism.</title>
        <authorList>
            <person name="Dong X."/>
            <person name="Chaisiri K."/>
            <person name="Xia D."/>
            <person name="Armstrong S.D."/>
            <person name="Fang Y."/>
            <person name="Donnelly M.J."/>
            <person name="Kadowaki T."/>
            <person name="McGarry J.W."/>
            <person name="Darby A.C."/>
            <person name="Makepeace B.L."/>
        </authorList>
    </citation>
    <scope>NUCLEOTIDE SEQUENCE [LARGE SCALE GENOMIC DNA]</scope>
    <source>
        <strain evidence="6">UoL-UT</strain>
    </source>
</reference>
<name>A0A443RSZ2_9ACAR</name>
<keyword evidence="4" id="KW-0576">Peroxisome</keyword>
<keyword evidence="3 6" id="KW-0436">Ligase</keyword>
<proteinExistence type="inferred from homology"/>
<dbReference type="Gene3D" id="3.40.50.980">
    <property type="match status" value="2"/>
</dbReference>
<feature type="non-terminal residue" evidence="6">
    <location>
        <position position="1"/>
    </location>
</feature>
<evidence type="ECO:0000256" key="4">
    <source>
        <dbReference type="ARBA" id="ARBA00023140"/>
    </source>
</evidence>
<dbReference type="GO" id="GO:0016405">
    <property type="term" value="F:CoA-ligase activity"/>
    <property type="evidence" value="ECO:0007669"/>
    <property type="project" value="TreeGrafter"/>
</dbReference>
<dbReference type="Pfam" id="PF00501">
    <property type="entry name" value="AMP-binding"/>
    <property type="match status" value="1"/>
</dbReference>
<dbReference type="OrthoDB" id="10253869at2759"/>
<evidence type="ECO:0000313" key="7">
    <source>
        <dbReference type="Proteomes" id="UP000288716"/>
    </source>
</evidence>
<dbReference type="AlphaFoldDB" id="A0A443RSZ2"/>
<comment type="similarity">
    <text evidence="2">Belongs to the ATP-dependent AMP-binding enzyme family.</text>
</comment>
<organism evidence="6 7">
    <name type="scientific">Leptotrombidium deliense</name>
    <dbReference type="NCBI Taxonomy" id="299467"/>
    <lineage>
        <taxon>Eukaryota</taxon>
        <taxon>Metazoa</taxon>
        <taxon>Ecdysozoa</taxon>
        <taxon>Arthropoda</taxon>
        <taxon>Chelicerata</taxon>
        <taxon>Arachnida</taxon>
        <taxon>Acari</taxon>
        <taxon>Acariformes</taxon>
        <taxon>Trombidiformes</taxon>
        <taxon>Prostigmata</taxon>
        <taxon>Anystina</taxon>
        <taxon>Parasitengona</taxon>
        <taxon>Trombiculoidea</taxon>
        <taxon>Trombiculidae</taxon>
        <taxon>Leptotrombidium</taxon>
    </lineage>
</organism>
<dbReference type="InterPro" id="IPR000873">
    <property type="entry name" value="AMP-dep_synth/lig_dom"/>
</dbReference>